<evidence type="ECO:0000256" key="9">
    <source>
        <dbReference type="ARBA" id="ARBA00037998"/>
    </source>
</evidence>
<keyword evidence="2" id="KW-0813">Transport</keyword>
<feature type="transmembrane region" description="Helical" evidence="10">
    <location>
        <begin position="453"/>
        <end position="472"/>
    </location>
</feature>
<dbReference type="Proteomes" id="UP000236990">
    <property type="component" value="Unassembled WGS sequence"/>
</dbReference>
<organism evidence="11 12">
    <name type="scientific">Lactiplantibacillus plantarum subsp. plantarum</name>
    <dbReference type="NCBI Taxonomy" id="337330"/>
    <lineage>
        <taxon>Bacteria</taxon>
        <taxon>Bacillati</taxon>
        <taxon>Bacillota</taxon>
        <taxon>Bacilli</taxon>
        <taxon>Lactobacillales</taxon>
        <taxon>Lactobacillaceae</taxon>
        <taxon>Lactiplantibacillus</taxon>
    </lineage>
</organism>
<comment type="similarity">
    <text evidence="9">Belongs to the binding-protein-dependent transport system permease family. LivHM subfamily.</text>
</comment>
<accession>A0A2S3U8A0</accession>
<keyword evidence="4" id="KW-0997">Cell inner membrane</keyword>
<proteinExistence type="inferred from homology"/>
<dbReference type="AlphaFoldDB" id="A0A2S3U8A0"/>
<dbReference type="PANTHER" id="PTHR11795:SF371">
    <property type="entry name" value="HIGH-AFFINITY BRANCHED-CHAIN AMINO ACID TRANSPORT SYSTEM PERMEASE PROTEIN LIVH"/>
    <property type="match status" value="1"/>
</dbReference>
<feature type="transmembrane region" description="Helical" evidence="10">
    <location>
        <begin position="502"/>
        <end position="523"/>
    </location>
</feature>
<dbReference type="CDD" id="cd06582">
    <property type="entry name" value="TM_PBP1_LivH_like"/>
    <property type="match status" value="1"/>
</dbReference>
<dbReference type="InterPro" id="IPR052157">
    <property type="entry name" value="BCAA_transport_permease"/>
</dbReference>
<dbReference type="PANTHER" id="PTHR11795">
    <property type="entry name" value="BRANCHED-CHAIN AMINO ACID TRANSPORT SYSTEM PERMEASE PROTEIN LIVH"/>
    <property type="match status" value="1"/>
</dbReference>
<dbReference type="InterPro" id="IPR001851">
    <property type="entry name" value="ABC_transp_permease"/>
</dbReference>
<keyword evidence="7 10" id="KW-1133">Transmembrane helix</keyword>
<evidence type="ECO:0000256" key="6">
    <source>
        <dbReference type="ARBA" id="ARBA00022970"/>
    </source>
</evidence>
<gene>
    <name evidence="11" type="ORF">S101258_00739</name>
</gene>
<name>A0A2S3U8A0_LACPN</name>
<feature type="transmembrane region" description="Helical" evidence="10">
    <location>
        <begin position="266"/>
        <end position="285"/>
    </location>
</feature>
<keyword evidence="3" id="KW-1003">Cell membrane</keyword>
<dbReference type="CDD" id="cd06581">
    <property type="entry name" value="TM_PBP1_LivM_like"/>
    <property type="match status" value="1"/>
</dbReference>
<feature type="transmembrane region" description="Helical" evidence="10">
    <location>
        <begin position="12"/>
        <end position="37"/>
    </location>
</feature>
<feature type="transmembrane region" description="Helical" evidence="10">
    <location>
        <begin position="95"/>
        <end position="114"/>
    </location>
</feature>
<evidence type="ECO:0000313" key="11">
    <source>
        <dbReference type="EMBL" id="POD88516.1"/>
    </source>
</evidence>
<evidence type="ECO:0000256" key="7">
    <source>
        <dbReference type="ARBA" id="ARBA00022989"/>
    </source>
</evidence>
<evidence type="ECO:0000256" key="5">
    <source>
        <dbReference type="ARBA" id="ARBA00022692"/>
    </source>
</evidence>
<dbReference type="GO" id="GO:0005886">
    <property type="term" value="C:plasma membrane"/>
    <property type="evidence" value="ECO:0007669"/>
    <property type="project" value="UniProtKB-SubCell"/>
</dbReference>
<feature type="transmembrane region" description="Helical" evidence="10">
    <location>
        <begin position="335"/>
        <end position="358"/>
    </location>
</feature>
<evidence type="ECO:0000313" key="12">
    <source>
        <dbReference type="Proteomes" id="UP000236990"/>
    </source>
</evidence>
<protein>
    <submittedName>
        <fullName evidence="11">High-affinity branched-chain amino acid transport system permease protein BraD</fullName>
    </submittedName>
</protein>
<evidence type="ECO:0000256" key="4">
    <source>
        <dbReference type="ARBA" id="ARBA00022519"/>
    </source>
</evidence>
<evidence type="ECO:0000256" key="8">
    <source>
        <dbReference type="ARBA" id="ARBA00023136"/>
    </source>
</evidence>
<evidence type="ECO:0000256" key="10">
    <source>
        <dbReference type="SAM" id="Phobius"/>
    </source>
</evidence>
<dbReference type="EMBL" id="NKCZ01000073">
    <property type="protein sequence ID" value="POD88516.1"/>
    <property type="molecule type" value="Genomic_DNA"/>
</dbReference>
<dbReference type="Pfam" id="PF02653">
    <property type="entry name" value="BPD_transp_2"/>
    <property type="match status" value="2"/>
</dbReference>
<feature type="transmembrane region" description="Helical" evidence="10">
    <location>
        <begin position="535"/>
        <end position="564"/>
    </location>
</feature>
<sequence>MQTFGQQLINGLSLGSIYALLALGYTMVYGIIKLINFAHGDIYMLGAFWGYYSLKSLHFNFVAALLSAMVICAVSGVIIEYFAYRPLRHSPRITALITAIGVSFLLENGMSYFVGASARSFPQAIKVVTYHWGGLRVSNVQLLILGTACLLMILLELIIKRTKMGKAMRAVSVDPEAAQLVGINLNHTISFTFALGSAMAGAAGVLIGLYYNSIDPLMGMTPGIKAFVAAVIGGIGSVPGASLGGFIIGILETGVQAIGLSAYKDAVVYFVLIVILLVLPAGIFGKRTKEKSEGGAKLMKANLKTNMAWLGVMVIGFVVIDGLELMGVINSFIENMLVTIGINVILAVGLNLIIGFAGQFSLGHAGFMAIGAYATGIMTQTMATPAGFYLSMIVGMVIAMVAAVIVGIPTLRLRGDYLAIATMGAAEIIRILINNLKITNGAAGLFNIPALASWATVYVLMCLTTIITVNFIHSRGGRAVMAVRDDELAAGAMGINTTRWKLAAFVFGAATAAIGGSLHAAYIQTIAPGDFNIMASIAILIIVVLGGVGSITGTFVAAIVLGALDTILQNFGTIRMIIYSLALILIMIFKPAGLLGTWEFSFTRLFRRRSTKEAVNHE</sequence>
<dbReference type="InterPro" id="IPR037294">
    <property type="entry name" value="ABC_BtuC-like"/>
</dbReference>
<dbReference type="Gene3D" id="1.10.3470.10">
    <property type="entry name" value="ABC transporter involved in vitamin B12 uptake, BtuC"/>
    <property type="match status" value="1"/>
</dbReference>
<comment type="subcellular location">
    <subcellularLocation>
        <location evidence="1">Cell membrane</location>
        <topology evidence="1">Multi-pass membrane protein</topology>
    </subcellularLocation>
</comment>
<feature type="transmembrane region" description="Helical" evidence="10">
    <location>
        <begin position="189"/>
        <end position="211"/>
    </location>
</feature>
<feature type="transmembrane region" description="Helical" evidence="10">
    <location>
        <begin position="140"/>
        <end position="159"/>
    </location>
</feature>
<feature type="transmembrane region" description="Helical" evidence="10">
    <location>
        <begin position="576"/>
        <end position="598"/>
    </location>
</feature>
<feature type="transmembrane region" description="Helical" evidence="10">
    <location>
        <begin position="389"/>
        <end position="408"/>
    </location>
</feature>
<evidence type="ECO:0000256" key="2">
    <source>
        <dbReference type="ARBA" id="ARBA00022448"/>
    </source>
</evidence>
<dbReference type="InterPro" id="IPR043428">
    <property type="entry name" value="LivM-like"/>
</dbReference>
<dbReference type="GO" id="GO:0015658">
    <property type="term" value="F:branched-chain amino acid transmembrane transporter activity"/>
    <property type="evidence" value="ECO:0007669"/>
    <property type="project" value="InterPro"/>
</dbReference>
<feature type="transmembrane region" description="Helical" evidence="10">
    <location>
        <begin position="57"/>
        <end position="83"/>
    </location>
</feature>
<keyword evidence="5 10" id="KW-0812">Transmembrane</keyword>
<keyword evidence="8 10" id="KW-0472">Membrane</keyword>
<evidence type="ECO:0000256" key="3">
    <source>
        <dbReference type="ARBA" id="ARBA00022475"/>
    </source>
</evidence>
<dbReference type="GO" id="GO:0006865">
    <property type="term" value="P:amino acid transport"/>
    <property type="evidence" value="ECO:0007669"/>
    <property type="project" value="UniProtKB-KW"/>
</dbReference>
<comment type="caution">
    <text evidence="11">The sequence shown here is derived from an EMBL/GenBank/DDBJ whole genome shotgun (WGS) entry which is preliminary data.</text>
</comment>
<keyword evidence="6" id="KW-0029">Amino-acid transport</keyword>
<feature type="transmembrane region" description="Helical" evidence="10">
    <location>
        <begin position="306"/>
        <end position="329"/>
    </location>
</feature>
<reference evidence="11 12" key="1">
    <citation type="submission" date="2017-06" db="EMBL/GenBank/DDBJ databases">
        <title>Genome sequence of Lactobacillus plantarum subsp. plantarum strain SRCM101258.</title>
        <authorList>
            <person name="Cho S.H."/>
        </authorList>
    </citation>
    <scope>NUCLEOTIDE SEQUENCE [LARGE SCALE GENOMIC DNA]</scope>
    <source>
        <strain evidence="11 12">SRCM101258</strain>
    </source>
</reference>
<evidence type="ECO:0000256" key="1">
    <source>
        <dbReference type="ARBA" id="ARBA00004651"/>
    </source>
</evidence>